<dbReference type="SMR" id="A0A7I8XDP3"/>
<dbReference type="EMBL" id="CAJFCV020000006">
    <property type="protein sequence ID" value="CAG9131643.1"/>
    <property type="molecule type" value="Genomic_DNA"/>
</dbReference>
<organism evidence="2 3">
    <name type="scientific">Bursaphelenchus xylophilus</name>
    <name type="common">Pinewood nematode worm</name>
    <name type="synonym">Aphelenchoides xylophilus</name>
    <dbReference type="NCBI Taxonomy" id="6326"/>
    <lineage>
        <taxon>Eukaryota</taxon>
        <taxon>Metazoa</taxon>
        <taxon>Ecdysozoa</taxon>
        <taxon>Nematoda</taxon>
        <taxon>Chromadorea</taxon>
        <taxon>Rhabditida</taxon>
        <taxon>Tylenchina</taxon>
        <taxon>Tylenchomorpha</taxon>
        <taxon>Aphelenchoidea</taxon>
        <taxon>Aphelenchoididae</taxon>
        <taxon>Bursaphelenchus</taxon>
    </lineage>
</organism>
<dbReference type="AlphaFoldDB" id="A0A7I8XDP3"/>
<protein>
    <submittedName>
        <fullName evidence="2">(pine wood nematode) hypothetical protein</fullName>
    </submittedName>
</protein>
<keyword evidence="1" id="KW-0812">Transmembrane</keyword>
<feature type="transmembrane region" description="Helical" evidence="1">
    <location>
        <begin position="42"/>
        <end position="62"/>
    </location>
</feature>
<proteinExistence type="predicted"/>
<keyword evidence="1" id="KW-0472">Membrane</keyword>
<feature type="transmembrane region" description="Helical" evidence="1">
    <location>
        <begin position="69"/>
        <end position="91"/>
    </location>
</feature>
<name>A0A7I8XDP3_BURXY</name>
<evidence type="ECO:0000256" key="1">
    <source>
        <dbReference type="SAM" id="Phobius"/>
    </source>
</evidence>
<keyword evidence="3" id="KW-1185">Reference proteome</keyword>
<keyword evidence="1" id="KW-1133">Transmembrane helix</keyword>
<dbReference type="EMBL" id="CAJFDI010000006">
    <property type="protein sequence ID" value="CAD5235309.1"/>
    <property type="molecule type" value="Genomic_DNA"/>
</dbReference>
<accession>A0A7I8XDP3</accession>
<feature type="transmembrane region" description="Helical" evidence="1">
    <location>
        <begin position="18"/>
        <end position="36"/>
    </location>
</feature>
<sequence>MTHELQTSAFCDIHVHRATLYISIVAIILNVLVLVLEFNNDYFVYALASLLAVLTIIPLLIGNLLKKSWLYFPFLAVYFTAVLAKITHITLTTIYAVYNGLRPKSNDVEAHIVYITSFLAVLAYFAFQFYYYGVVFKSFIYLRRSYVGLHVTPKSHFAAFASCVWSKMGRRLGRRASTAYKSLEGLIAAEIADSHRSIRRIASLMERCRRIFVECSRTIQEIRSDPQESPNHDVRVRNLREDARSLAESHRRAAGQLNVACAHLMKLKEMKRTLEGMAASSS</sequence>
<gene>
    <name evidence="2" type="ORF">BXYJ_LOCUS15400</name>
</gene>
<evidence type="ECO:0000313" key="2">
    <source>
        <dbReference type="EMBL" id="CAD5235309.1"/>
    </source>
</evidence>
<comment type="caution">
    <text evidence="2">The sequence shown here is derived from an EMBL/GenBank/DDBJ whole genome shotgun (WGS) entry which is preliminary data.</text>
</comment>
<dbReference type="Proteomes" id="UP000582659">
    <property type="component" value="Unassembled WGS sequence"/>
</dbReference>
<dbReference type="Proteomes" id="UP000659654">
    <property type="component" value="Unassembled WGS sequence"/>
</dbReference>
<dbReference type="OrthoDB" id="10481804at2759"/>
<evidence type="ECO:0000313" key="3">
    <source>
        <dbReference type="Proteomes" id="UP000659654"/>
    </source>
</evidence>
<reference evidence="2" key="1">
    <citation type="submission" date="2020-09" db="EMBL/GenBank/DDBJ databases">
        <authorList>
            <person name="Kikuchi T."/>
        </authorList>
    </citation>
    <scope>NUCLEOTIDE SEQUENCE</scope>
    <source>
        <strain evidence="2">Ka4C1</strain>
    </source>
</reference>
<feature type="transmembrane region" description="Helical" evidence="1">
    <location>
        <begin position="111"/>
        <end position="134"/>
    </location>
</feature>